<feature type="compositionally biased region" description="Basic residues" evidence="1">
    <location>
        <begin position="226"/>
        <end position="238"/>
    </location>
</feature>
<keyword evidence="3" id="KW-1185">Reference proteome</keyword>
<dbReference type="EMBL" id="DF144202">
    <property type="protein sequence ID" value="GAA56267.1"/>
    <property type="molecule type" value="Genomic_DNA"/>
</dbReference>
<reference key="2">
    <citation type="submission" date="2011-10" db="EMBL/GenBank/DDBJ databases">
        <title>The genome and transcriptome sequence of Clonorchis sinensis provide insights into the carcinogenic liver fluke.</title>
        <authorList>
            <person name="Wang X."/>
            <person name="Huang Y."/>
            <person name="Chen W."/>
            <person name="Liu H."/>
            <person name="Guo L."/>
            <person name="Chen Y."/>
            <person name="Luo F."/>
            <person name="Zhou W."/>
            <person name="Sun J."/>
            <person name="Mao Q."/>
            <person name="Liang P."/>
            <person name="Zhou C."/>
            <person name="Tian Y."/>
            <person name="Men J."/>
            <person name="Lv X."/>
            <person name="Huang L."/>
            <person name="Zhou J."/>
            <person name="Hu Y."/>
            <person name="Li R."/>
            <person name="Zhang F."/>
            <person name="Lei H."/>
            <person name="Li X."/>
            <person name="Hu X."/>
            <person name="Liang C."/>
            <person name="Xu J."/>
            <person name="Wu Z."/>
            <person name="Yu X."/>
        </authorList>
    </citation>
    <scope>NUCLEOTIDE SEQUENCE</scope>
    <source>
        <strain>Henan</strain>
    </source>
</reference>
<accession>G7YTI7</accession>
<evidence type="ECO:0000313" key="2">
    <source>
        <dbReference type="EMBL" id="GAA56267.1"/>
    </source>
</evidence>
<feature type="region of interest" description="Disordered" evidence="1">
    <location>
        <begin position="190"/>
        <end position="245"/>
    </location>
</feature>
<evidence type="ECO:0000256" key="1">
    <source>
        <dbReference type="SAM" id="MobiDB-lite"/>
    </source>
</evidence>
<gene>
    <name evidence="2" type="ORF">CLF_110450</name>
</gene>
<organism evidence="2 3">
    <name type="scientific">Clonorchis sinensis</name>
    <name type="common">Chinese liver fluke</name>
    <dbReference type="NCBI Taxonomy" id="79923"/>
    <lineage>
        <taxon>Eukaryota</taxon>
        <taxon>Metazoa</taxon>
        <taxon>Spiralia</taxon>
        <taxon>Lophotrochozoa</taxon>
        <taxon>Platyhelminthes</taxon>
        <taxon>Trematoda</taxon>
        <taxon>Digenea</taxon>
        <taxon>Opisthorchiida</taxon>
        <taxon>Opisthorchiata</taxon>
        <taxon>Opisthorchiidae</taxon>
        <taxon>Clonorchis</taxon>
    </lineage>
</organism>
<protein>
    <submittedName>
        <fullName evidence="2">Uncharacterized protein</fullName>
    </submittedName>
</protein>
<reference evidence="2" key="1">
    <citation type="journal article" date="2011" name="Genome Biol.">
        <title>The draft genome of the carcinogenic human liver fluke Clonorchis sinensis.</title>
        <authorList>
            <person name="Wang X."/>
            <person name="Chen W."/>
            <person name="Huang Y."/>
            <person name="Sun J."/>
            <person name="Men J."/>
            <person name="Liu H."/>
            <person name="Luo F."/>
            <person name="Guo L."/>
            <person name="Lv X."/>
            <person name="Deng C."/>
            <person name="Zhou C."/>
            <person name="Fan Y."/>
            <person name="Li X."/>
            <person name="Huang L."/>
            <person name="Hu Y."/>
            <person name="Liang C."/>
            <person name="Hu X."/>
            <person name="Xu J."/>
            <person name="Yu X."/>
        </authorList>
    </citation>
    <scope>NUCLEOTIDE SEQUENCE [LARGE SCALE GENOMIC DNA]</scope>
    <source>
        <strain evidence="2">Henan</strain>
    </source>
</reference>
<sequence length="329" mass="37662">MTIKSELLNSIILDCAFVHIMVPHMYAYYVLHDGSTDVSTCSAIGIKCDWVQLLVVRVAPKELKYRGLPQATGLPKHDDAPSLRGVEFQKRRDLFRCHDARLQPSGKCQKANLRRKKAGTISADQLGDHVRTNTIIVVNSMVVIGNWNKTHLGSMWLRLAGEKQSTPVTHRVRESTRISKPKRTKIIQSEQGMGTNGKYTIRKTDERRRNLTTTQGNLERTNKQREYRKRQTVSKPSKKQSQDDSSAYPLWSFCEYIRAFGPTVFTALMYGPQREFVAEYRCSDDVDEAKRTRGSLSSKGDFSVYQVLREVDENSQKRSEVEHLEVYSK</sequence>
<dbReference type="Proteomes" id="UP000008909">
    <property type="component" value="Unassembled WGS sequence"/>
</dbReference>
<name>G7YTI7_CLOSI</name>
<evidence type="ECO:0000313" key="3">
    <source>
        <dbReference type="Proteomes" id="UP000008909"/>
    </source>
</evidence>
<proteinExistence type="predicted"/>
<dbReference type="AlphaFoldDB" id="G7YTI7"/>